<dbReference type="Pfam" id="PF04262">
    <property type="entry name" value="Glu_cys_ligase"/>
    <property type="match status" value="1"/>
</dbReference>
<evidence type="ECO:0000256" key="4">
    <source>
        <dbReference type="ARBA" id="ARBA00022684"/>
    </source>
</evidence>
<evidence type="ECO:0000259" key="10">
    <source>
        <dbReference type="Pfam" id="PF04262"/>
    </source>
</evidence>
<evidence type="ECO:0000256" key="8">
    <source>
        <dbReference type="HAMAP-Rule" id="MF_00578"/>
    </source>
</evidence>
<reference evidence="11 12" key="1">
    <citation type="submission" date="2017-10" db="EMBL/GenBank/DDBJ databases">
        <title>Novel microbial diversity and functional potential in the marine mammal oral microbiome.</title>
        <authorList>
            <person name="Dudek N.K."/>
            <person name="Sun C.L."/>
            <person name="Burstein D."/>
            <person name="Kantor R.S."/>
            <person name="Aliaga Goltsman D.S."/>
            <person name="Bik E.M."/>
            <person name="Thomas B.C."/>
            <person name="Banfield J.F."/>
            <person name="Relman D.A."/>
        </authorList>
    </citation>
    <scope>NUCLEOTIDE SEQUENCE [LARGE SCALE GENOMIC DNA]</scope>
    <source>
        <strain evidence="11">DOLJORAL78_49_30</strain>
    </source>
</reference>
<dbReference type="InterPro" id="IPR007370">
    <property type="entry name" value="Glu_cys_ligase"/>
</dbReference>
<dbReference type="Proteomes" id="UP000242733">
    <property type="component" value="Unassembled WGS sequence"/>
</dbReference>
<dbReference type="EMBL" id="PDSG01000005">
    <property type="protein sequence ID" value="PIE20577.1"/>
    <property type="molecule type" value="Genomic_DNA"/>
</dbReference>
<name>A0A2G6JAY3_NEPCE</name>
<dbReference type="InterPro" id="IPR006334">
    <property type="entry name" value="Glut_cys_ligase"/>
</dbReference>
<comment type="pathway">
    <text evidence="1 8 9">Sulfur metabolism; glutathione biosynthesis; glutathione from L-cysteine and L-glutamate: step 1/2.</text>
</comment>
<dbReference type="InterPro" id="IPR014746">
    <property type="entry name" value="Gln_synth/guanido_kin_cat_dom"/>
</dbReference>
<dbReference type="GO" id="GO:0005524">
    <property type="term" value="F:ATP binding"/>
    <property type="evidence" value="ECO:0007669"/>
    <property type="project" value="UniProtKB-KW"/>
</dbReference>
<evidence type="ECO:0000256" key="2">
    <source>
        <dbReference type="ARBA" id="ARBA00008772"/>
    </source>
</evidence>
<proteinExistence type="inferred from homology"/>
<dbReference type="EC" id="6.3.2.2" evidence="8"/>
<feature type="domain" description="Glutamate--cysteine ligase" evidence="10">
    <location>
        <begin position="9"/>
        <end position="381"/>
    </location>
</feature>
<comment type="similarity">
    <text evidence="2 8">Belongs to the glutamate--cysteine ligase type 1 family. Type 1 subfamily.</text>
</comment>
<dbReference type="HAMAP" id="MF_00578">
    <property type="entry name" value="Glu_cys_ligase"/>
    <property type="match status" value="1"/>
</dbReference>
<protein>
    <recommendedName>
        <fullName evidence="8">Glutamate--cysteine ligase</fullName>
        <ecNumber evidence="8">6.3.2.2</ecNumber>
    </recommendedName>
    <alternativeName>
        <fullName evidence="8">Gamma-ECS</fullName>
        <shortName evidence="8">GCS</shortName>
    </alternativeName>
    <alternativeName>
        <fullName evidence="8">Gamma-glutamylcysteine synthetase</fullName>
    </alternativeName>
</protein>
<dbReference type="SUPFAM" id="SSF55931">
    <property type="entry name" value="Glutamine synthetase/guanido kinase"/>
    <property type="match status" value="1"/>
</dbReference>
<dbReference type="PANTHER" id="PTHR38761:SF1">
    <property type="entry name" value="GLUTAMATE--CYSTEINE LIGASE"/>
    <property type="match status" value="1"/>
</dbReference>
<dbReference type="GO" id="GO:0006750">
    <property type="term" value="P:glutathione biosynthetic process"/>
    <property type="evidence" value="ECO:0007669"/>
    <property type="project" value="UniProtKB-UniRule"/>
</dbReference>
<gene>
    <name evidence="8" type="primary">gshA</name>
    <name evidence="11" type="ORF">CSA61_01450</name>
</gene>
<comment type="catalytic activity">
    <reaction evidence="7 8 9">
        <text>L-cysteine + L-glutamate + ATP = gamma-L-glutamyl-L-cysteine + ADP + phosphate + H(+)</text>
        <dbReference type="Rhea" id="RHEA:13285"/>
        <dbReference type="ChEBI" id="CHEBI:15378"/>
        <dbReference type="ChEBI" id="CHEBI:29985"/>
        <dbReference type="ChEBI" id="CHEBI:30616"/>
        <dbReference type="ChEBI" id="CHEBI:35235"/>
        <dbReference type="ChEBI" id="CHEBI:43474"/>
        <dbReference type="ChEBI" id="CHEBI:58173"/>
        <dbReference type="ChEBI" id="CHEBI:456216"/>
        <dbReference type="EC" id="6.3.2.2"/>
    </reaction>
</comment>
<evidence type="ECO:0000256" key="6">
    <source>
        <dbReference type="ARBA" id="ARBA00022840"/>
    </source>
</evidence>
<evidence type="ECO:0000256" key="5">
    <source>
        <dbReference type="ARBA" id="ARBA00022741"/>
    </source>
</evidence>
<dbReference type="Gene3D" id="3.30.590.20">
    <property type="match status" value="1"/>
</dbReference>
<dbReference type="PANTHER" id="PTHR38761">
    <property type="entry name" value="GLUTAMATE--CYSTEINE LIGASE"/>
    <property type="match status" value="1"/>
</dbReference>
<organism evidence="11 12">
    <name type="scientific">Neptuniibacter caesariensis</name>
    <dbReference type="NCBI Taxonomy" id="207954"/>
    <lineage>
        <taxon>Bacteria</taxon>
        <taxon>Pseudomonadati</taxon>
        <taxon>Pseudomonadota</taxon>
        <taxon>Gammaproteobacteria</taxon>
        <taxon>Oceanospirillales</taxon>
        <taxon>Oceanospirillaceae</taxon>
        <taxon>Neptuniibacter</taxon>
    </lineage>
</organism>
<sequence length="521" mass="59129">MSSTLEQKLNWLKADGHSQLLTRLKHGLEKEGLRVDTQCNLAQTPHPKALGSALTHSNITTDYSEALLEFITPVFAQSSEALDFLADLHRYTYQKLDNEQIWPASMPCRLPNESEIPIARYGSSNVGQMKYIYRVGLEHRYGKVMQTIAGIHYNFSMPEEFWPLYQQYSGNRRSLQEFRSSAYFSLIRNFRRYSWLLMYLFGASPALCSSFLKGKDHKLEELSPGTLYLPYATSLRMSDLGYSNSAQASLNICFNHLSTYVSSLDRAIRTPYAPYKEIGVKVDGEYRQLNSNILQIENEYYSDIRPKRVTQSGEKPIHALMARGVEYIEVRNTDINPFLPLGIDQTQSDFLDLFLITCLLMEEKEISIEECDQINENHHRVVTRGREPGLTLVHDNEEQRLAEWGFELLAEIGKTAALLDSTLGVSRYADSVTAQAEKLGNPELTPSAQVLAAMRETGLGYNEFIMQQAEAHKQSLLAKPISSTMLDALTKLSQSSLEEQAEIEAQDNIDFDAYLAEYMAN</sequence>
<dbReference type="NCBIfam" id="TIGR01434">
    <property type="entry name" value="glu_cys_ligase"/>
    <property type="match status" value="1"/>
</dbReference>
<evidence type="ECO:0000256" key="7">
    <source>
        <dbReference type="ARBA" id="ARBA00048819"/>
    </source>
</evidence>
<evidence type="ECO:0000256" key="3">
    <source>
        <dbReference type="ARBA" id="ARBA00022598"/>
    </source>
</evidence>
<dbReference type="AlphaFoldDB" id="A0A2G6JAY3"/>
<evidence type="ECO:0000313" key="11">
    <source>
        <dbReference type="EMBL" id="PIE20577.1"/>
    </source>
</evidence>
<evidence type="ECO:0000256" key="1">
    <source>
        <dbReference type="ARBA" id="ARBA00005006"/>
    </source>
</evidence>
<dbReference type="GO" id="GO:0004357">
    <property type="term" value="F:glutamate-cysteine ligase activity"/>
    <property type="evidence" value="ECO:0007669"/>
    <property type="project" value="UniProtKB-UniRule"/>
</dbReference>
<keyword evidence="4 8" id="KW-0317">Glutathione biosynthesis</keyword>
<comment type="caution">
    <text evidence="11">The sequence shown here is derived from an EMBL/GenBank/DDBJ whole genome shotgun (WGS) entry which is preliminary data.</text>
</comment>
<accession>A0A2G6JAY3</accession>
<keyword evidence="3 8" id="KW-0436">Ligase</keyword>
<evidence type="ECO:0000256" key="9">
    <source>
        <dbReference type="RuleBase" id="RU004391"/>
    </source>
</evidence>
<evidence type="ECO:0000313" key="12">
    <source>
        <dbReference type="Proteomes" id="UP000242733"/>
    </source>
</evidence>
<dbReference type="UniPathway" id="UPA00142">
    <property type="reaction ID" value="UER00209"/>
</dbReference>
<keyword evidence="6 8" id="KW-0067">ATP-binding</keyword>
<dbReference type="GO" id="GO:0046872">
    <property type="term" value="F:metal ion binding"/>
    <property type="evidence" value="ECO:0007669"/>
    <property type="project" value="TreeGrafter"/>
</dbReference>
<keyword evidence="5 8" id="KW-0547">Nucleotide-binding</keyword>
<dbReference type="GO" id="GO:0005829">
    <property type="term" value="C:cytosol"/>
    <property type="evidence" value="ECO:0007669"/>
    <property type="project" value="TreeGrafter"/>
</dbReference>